<keyword evidence="1" id="KW-0472">Membrane</keyword>
<keyword evidence="1" id="KW-1133">Transmembrane helix</keyword>
<dbReference type="EMBL" id="MHCR01000006">
    <property type="protein sequence ID" value="OGY25878.1"/>
    <property type="molecule type" value="Genomic_DNA"/>
</dbReference>
<organism evidence="2 3">
    <name type="scientific">Candidatus Woykebacteria bacterium RBG_16_39_9b</name>
    <dbReference type="NCBI Taxonomy" id="1802595"/>
    <lineage>
        <taxon>Bacteria</taxon>
        <taxon>Candidatus Woykeibacteriota</taxon>
    </lineage>
</organism>
<feature type="transmembrane region" description="Helical" evidence="1">
    <location>
        <begin position="95"/>
        <end position="120"/>
    </location>
</feature>
<evidence type="ECO:0000256" key="1">
    <source>
        <dbReference type="SAM" id="Phobius"/>
    </source>
</evidence>
<dbReference type="AlphaFoldDB" id="A0A1G1WDW9"/>
<name>A0A1G1WDW9_9BACT</name>
<comment type="caution">
    <text evidence="2">The sequence shown here is derived from an EMBL/GenBank/DDBJ whole genome shotgun (WGS) entry which is preliminary data.</text>
</comment>
<sequence>MIAGALGWLTEEYVEGLVYLGYLLVIFPVLGSGIAIWADSVARAWRQRNILNAGLAGWNTFSMIYNSYNAISAVPDAIAKLVEIFFKGRSSSKEIAMAFLVILLAIVALGGGIITTTMIIRATARSQSEGMALRRELALGR</sequence>
<reference evidence="2 3" key="1">
    <citation type="journal article" date="2016" name="Nat. Commun.">
        <title>Thousands of microbial genomes shed light on interconnected biogeochemical processes in an aquifer system.</title>
        <authorList>
            <person name="Anantharaman K."/>
            <person name="Brown C.T."/>
            <person name="Hug L.A."/>
            <person name="Sharon I."/>
            <person name="Castelle C.J."/>
            <person name="Probst A.J."/>
            <person name="Thomas B.C."/>
            <person name="Singh A."/>
            <person name="Wilkins M.J."/>
            <person name="Karaoz U."/>
            <person name="Brodie E.L."/>
            <person name="Williams K.H."/>
            <person name="Hubbard S.S."/>
            <person name="Banfield J.F."/>
        </authorList>
    </citation>
    <scope>NUCLEOTIDE SEQUENCE [LARGE SCALE GENOMIC DNA]</scope>
</reference>
<evidence type="ECO:0000313" key="3">
    <source>
        <dbReference type="Proteomes" id="UP000178162"/>
    </source>
</evidence>
<feature type="transmembrane region" description="Helical" evidence="1">
    <location>
        <begin position="16"/>
        <end position="38"/>
    </location>
</feature>
<gene>
    <name evidence="2" type="ORF">A2134_01820</name>
</gene>
<evidence type="ECO:0000313" key="2">
    <source>
        <dbReference type="EMBL" id="OGY25878.1"/>
    </source>
</evidence>
<feature type="transmembrane region" description="Helical" evidence="1">
    <location>
        <begin position="50"/>
        <end position="68"/>
    </location>
</feature>
<protein>
    <submittedName>
        <fullName evidence="2">Uncharacterized protein</fullName>
    </submittedName>
</protein>
<keyword evidence="1" id="KW-0812">Transmembrane</keyword>
<accession>A0A1G1WDW9</accession>
<dbReference type="Proteomes" id="UP000178162">
    <property type="component" value="Unassembled WGS sequence"/>
</dbReference>
<proteinExistence type="predicted"/>